<name>A0A8X6LBP3_TRICU</name>
<dbReference type="Proteomes" id="UP000887116">
    <property type="component" value="Unassembled WGS sequence"/>
</dbReference>
<accession>A0A8X6LBP3</accession>
<keyword evidence="2" id="KW-1185">Reference proteome</keyword>
<reference evidence="1" key="1">
    <citation type="submission" date="2020-07" db="EMBL/GenBank/DDBJ databases">
        <title>Multicomponent nature underlies the extraordinary mechanical properties of spider dragline silk.</title>
        <authorList>
            <person name="Kono N."/>
            <person name="Nakamura H."/>
            <person name="Mori M."/>
            <person name="Yoshida Y."/>
            <person name="Ohtoshi R."/>
            <person name="Malay A.D."/>
            <person name="Moran D.A.P."/>
            <person name="Tomita M."/>
            <person name="Numata K."/>
            <person name="Arakawa K."/>
        </authorList>
    </citation>
    <scope>NUCLEOTIDE SEQUENCE</scope>
</reference>
<comment type="caution">
    <text evidence="1">The sequence shown here is derived from an EMBL/GenBank/DDBJ whole genome shotgun (WGS) entry which is preliminary data.</text>
</comment>
<evidence type="ECO:0000313" key="2">
    <source>
        <dbReference type="Proteomes" id="UP000887116"/>
    </source>
</evidence>
<protein>
    <submittedName>
        <fullName evidence="1">Uncharacterized protein</fullName>
    </submittedName>
</protein>
<evidence type="ECO:0000313" key="1">
    <source>
        <dbReference type="EMBL" id="GFR04901.1"/>
    </source>
</evidence>
<dbReference type="AlphaFoldDB" id="A0A8X6LBP3"/>
<dbReference type="EMBL" id="BMAO01025791">
    <property type="protein sequence ID" value="GFR04901.1"/>
    <property type="molecule type" value="Genomic_DNA"/>
</dbReference>
<gene>
    <name evidence="1" type="ORF">TNCT_464291</name>
</gene>
<sequence>MGYDDRCYTIFMDEMLPEFLSDAPTGVRSHMLMKDEYESPQLSKCNVLSEKDRNHPDCQMPNYVKLLIESVFL</sequence>
<organism evidence="1 2">
    <name type="scientific">Trichonephila clavata</name>
    <name type="common">Joro spider</name>
    <name type="synonym">Nephila clavata</name>
    <dbReference type="NCBI Taxonomy" id="2740835"/>
    <lineage>
        <taxon>Eukaryota</taxon>
        <taxon>Metazoa</taxon>
        <taxon>Ecdysozoa</taxon>
        <taxon>Arthropoda</taxon>
        <taxon>Chelicerata</taxon>
        <taxon>Arachnida</taxon>
        <taxon>Araneae</taxon>
        <taxon>Araneomorphae</taxon>
        <taxon>Entelegynae</taxon>
        <taxon>Araneoidea</taxon>
        <taxon>Nephilidae</taxon>
        <taxon>Trichonephila</taxon>
    </lineage>
</organism>
<proteinExistence type="predicted"/>